<proteinExistence type="predicted"/>
<dbReference type="EMBL" id="OZ034816">
    <property type="protein sequence ID" value="CAL1376561.1"/>
    <property type="molecule type" value="Genomic_DNA"/>
</dbReference>
<dbReference type="PANTHER" id="PTHR33116">
    <property type="entry name" value="REVERSE TRANSCRIPTASE ZINC-BINDING DOMAIN-CONTAINING PROTEIN-RELATED-RELATED"/>
    <property type="match status" value="1"/>
</dbReference>
<reference evidence="1 2" key="1">
    <citation type="submission" date="2024-04" db="EMBL/GenBank/DDBJ databases">
        <authorList>
            <person name="Fracassetti M."/>
        </authorList>
    </citation>
    <scope>NUCLEOTIDE SEQUENCE [LARGE SCALE GENOMIC DNA]</scope>
</reference>
<protein>
    <recommendedName>
        <fullName evidence="3">Reverse transcriptase-like protein</fullName>
    </recommendedName>
</protein>
<gene>
    <name evidence="1" type="ORF">LTRI10_LOCUS18284</name>
</gene>
<keyword evidence="2" id="KW-1185">Reference proteome</keyword>
<evidence type="ECO:0000313" key="2">
    <source>
        <dbReference type="Proteomes" id="UP001497516"/>
    </source>
</evidence>
<name>A0AAV2DSE0_9ROSI</name>
<sequence>MSAFRLPQETCRRCNGQLSKYWWAGQDKENRIHWISWSAICQIKFTGGLGFRDFNRFNIGLLAKQAWRVLLNPSSHIARIYKARYHPVHDFLNASAGSRPSWAWQGVLEGRDLLKRGLRWQVGDGSQIWLLQDNWLPSSPPSCPKLRPGLHSFPSRISELICPNSHSWKKDLLVSLFMPESVDLILAIPLPVSHSFDSLIWHYDSSGAYTVKSGYHLLSNEYNLITRRPYSLLIHGFGNCCGVWRSRQK</sequence>
<dbReference type="AlphaFoldDB" id="A0AAV2DSE0"/>
<dbReference type="PANTHER" id="PTHR33116:SF86">
    <property type="entry name" value="REVERSE TRANSCRIPTASE DOMAIN-CONTAINING PROTEIN"/>
    <property type="match status" value="1"/>
</dbReference>
<evidence type="ECO:0008006" key="3">
    <source>
        <dbReference type="Google" id="ProtNLM"/>
    </source>
</evidence>
<evidence type="ECO:0000313" key="1">
    <source>
        <dbReference type="EMBL" id="CAL1376561.1"/>
    </source>
</evidence>
<dbReference type="Proteomes" id="UP001497516">
    <property type="component" value="Chromosome 3"/>
</dbReference>
<accession>A0AAV2DSE0</accession>
<organism evidence="1 2">
    <name type="scientific">Linum trigynum</name>
    <dbReference type="NCBI Taxonomy" id="586398"/>
    <lineage>
        <taxon>Eukaryota</taxon>
        <taxon>Viridiplantae</taxon>
        <taxon>Streptophyta</taxon>
        <taxon>Embryophyta</taxon>
        <taxon>Tracheophyta</taxon>
        <taxon>Spermatophyta</taxon>
        <taxon>Magnoliopsida</taxon>
        <taxon>eudicotyledons</taxon>
        <taxon>Gunneridae</taxon>
        <taxon>Pentapetalae</taxon>
        <taxon>rosids</taxon>
        <taxon>fabids</taxon>
        <taxon>Malpighiales</taxon>
        <taxon>Linaceae</taxon>
        <taxon>Linum</taxon>
    </lineage>
</organism>